<dbReference type="GO" id="GO:0005516">
    <property type="term" value="F:calmodulin binding"/>
    <property type="evidence" value="ECO:0007669"/>
    <property type="project" value="UniProtKB-KW"/>
</dbReference>
<dbReference type="Gene3D" id="2.130.10.10">
    <property type="entry name" value="YVTN repeat-like/Quinoprotein amine dehydrogenase"/>
    <property type="match status" value="2"/>
</dbReference>
<dbReference type="OrthoDB" id="727118at2759"/>
<dbReference type="InterPro" id="IPR013258">
    <property type="entry name" value="Striatin_N"/>
</dbReference>
<dbReference type="PROSITE" id="PS50294">
    <property type="entry name" value="WD_REPEATS_REGION"/>
    <property type="match status" value="4"/>
</dbReference>
<feature type="region of interest" description="Disordered" evidence="8">
    <location>
        <begin position="365"/>
        <end position="388"/>
    </location>
</feature>
<evidence type="ECO:0000256" key="3">
    <source>
        <dbReference type="ARBA" id="ARBA00022737"/>
    </source>
</evidence>
<feature type="region of interest" description="Disordered" evidence="8">
    <location>
        <begin position="175"/>
        <end position="260"/>
    </location>
</feature>
<dbReference type="InterPro" id="IPR036322">
    <property type="entry name" value="WD40_repeat_dom_sf"/>
</dbReference>
<feature type="compositionally biased region" description="Polar residues" evidence="8">
    <location>
        <begin position="175"/>
        <end position="184"/>
    </location>
</feature>
<dbReference type="PRINTS" id="PR00320">
    <property type="entry name" value="GPROTEINBRPT"/>
</dbReference>
<dbReference type="InterPro" id="IPR015943">
    <property type="entry name" value="WD40/YVTN_repeat-like_dom_sf"/>
</dbReference>
<dbReference type="SMART" id="SM00320">
    <property type="entry name" value="WD40"/>
    <property type="match status" value="7"/>
</dbReference>
<evidence type="ECO:0000313" key="11">
    <source>
        <dbReference type="Proteomes" id="UP000605846"/>
    </source>
</evidence>
<dbReference type="SUPFAM" id="SSF50978">
    <property type="entry name" value="WD40 repeat-like"/>
    <property type="match status" value="1"/>
</dbReference>
<dbReference type="PANTHER" id="PTHR15653">
    <property type="entry name" value="STRIATIN"/>
    <property type="match status" value="1"/>
</dbReference>
<evidence type="ECO:0000256" key="6">
    <source>
        <dbReference type="PROSITE-ProRule" id="PRU00221"/>
    </source>
</evidence>
<evidence type="ECO:0000256" key="4">
    <source>
        <dbReference type="ARBA" id="ARBA00022860"/>
    </source>
</evidence>
<feature type="coiled-coil region" evidence="7">
    <location>
        <begin position="29"/>
        <end position="56"/>
    </location>
</feature>
<feature type="repeat" description="WD" evidence="6">
    <location>
        <begin position="420"/>
        <end position="454"/>
    </location>
</feature>
<dbReference type="InterPro" id="IPR051488">
    <property type="entry name" value="WD_repeat_striatin"/>
</dbReference>
<keyword evidence="4" id="KW-0112">Calmodulin-binding</keyword>
<keyword evidence="5 7" id="KW-0175">Coiled coil</keyword>
<proteinExistence type="inferred from homology"/>
<keyword evidence="3" id="KW-0677">Repeat</keyword>
<evidence type="ECO:0000259" key="9">
    <source>
        <dbReference type="Pfam" id="PF08232"/>
    </source>
</evidence>
<protein>
    <recommendedName>
        <fullName evidence="9">Striatin N-terminal domain-containing protein</fullName>
    </recommendedName>
</protein>
<organism evidence="10 11">
    <name type="scientific">Apophysomyces ossiformis</name>
    <dbReference type="NCBI Taxonomy" id="679940"/>
    <lineage>
        <taxon>Eukaryota</taxon>
        <taxon>Fungi</taxon>
        <taxon>Fungi incertae sedis</taxon>
        <taxon>Mucoromycota</taxon>
        <taxon>Mucoromycotina</taxon>
        <taxon>Mucoromycetes</taxon>
        <taxon>Mucorales</taxon>
        <taxon>Mucorineae</taxon>
        <taxon>Mucoraceae</taxon>
        <taxon>Apophysomyces</taxon>
    </lineage>
</organism>
<evidence type="ECO:0000256" key="8">
    <source>
        <dbReference type="SAM" id="MobiDB-lite"/>
    </source>
</evidence>
<feature type="compositionally biased region" description="Polar residues" evidence="8">
    <location>
        <begin position="242"/>
        <end position="253"/>
    </location>
</feature>
<gene>
    <name evidence="10" type="ORF">EC973_001467</name>
</gene>
<feature type="repeat" description="WD" evidence="6">
    <location>
        <begin position="658"/>
        <end position="699"/>
    </location>
</feature>
<feature type="compositionally biased region" description="Low complexity" evidence="8">
    <location>
        <begin position="192"/>
        <end position="211"/>
    </location>
</feature>
<keyword evidence="11" id="KW-1185">Reference proteome</keyword>
<evidence type="ECO:0000256" key="5">
    <source>
        <dbReference type="ARBA" id="ARBA00023054"/>
    </source>
</evidence>
<dbReference type="Pfam" id="PF00400">
    <property type="entry name" value="WD40"/>
    <property type="match status" value="5"/>
</dbReference>
<comment type="caution">
    <text evidence="10">The sequence shown here is derived from an EMBL/GenBank/DDBJ whole genome shotgun (WGS) entry which is preliminary data.</text>
</comment>
<evidence type="ECO:0000256" key="1">
    <source>
        <dbReference type="ARBA" id="ARBA00009616"/>
    </source>
</evidence>
<dbReference type="CDD" id="cd00200">
    <property type="entry name" value="WD40"/>
    <property type="match status" value="1"/>
</dbReference>
<accession>A0A8H7BJR3</accession>
<dbReference type="EMBL" id="JABAYA010000133">
    <property type="protein sequence ID" value="KAF7724007.1"/>
    <property type="molecule type" value="Genomic_DNA"/>
</dbReference>
<feature type="compositionally biased region" description="Basic and acidic residues" evidence="8">
    <location>
        <begin position="125"/>
        <end position="144"/>
    </location>
</feature>
<dbReference type="InterPro" id="IPR020472">
    <property type="entry name" value="WD40_PAC1"/>
</dbReference>
<evidence type="ECO:0000313" key="10">
    <source>
        <dbReference type="EMBL" id="KAF7724007.1"/>
    </source>
</evidence>
<dbReference type="Gene3D" id="1.20.5.300">
    <property type="match status" value="1"/>
</dbReference>
<evidence type="ECO:0000256" key="7">
    <source>
        <dbReference type="SAM" id="Coils"/>
    </source>
</evidence>
<dbReference type="Pfam" id="PF08232">
    <property type="entry name" value="Striatin"/>
    <property type="match status" value="1"/>
</dbReference>
<comment type="similarity">
    <text evidence="1">Belongs to the WD repeat striatin family.</text>
</comment>
<dbReference type="PANTHER" id="PTHR15653:SF0">
    <property type="entry name" value="CONNECTOR OF KINASE TO AP-1, ISOFORM E"/>
    <property type="match status" value="1"/>
</dbReference>
<dbReference type="PROSITE" id="PS00678">
    <property type="entry name" value="WD_REPEATS_1"/>
    <property type="match status" value="3"/>
</dbReference>
<reference evidence="10" key="1">
    <citation type="submission" date="2020-01" db="EMBL/GenBank/DDBJ databases">
        <title>Genome Sequencing of Three Apophysomyces-Like Fungal Strains Confirms a Novel Fungal Genus in the Mucoromycota with divergent Burkholderia-like Endosymbiotic Bacteria.</title>
        <authorList>
            <person name="Stajich J.E."/>
            <person name="Macias A.M."/>
            <person name="Carter-House D."/>
            <person name="Lovett B."/>
            <person name="Kasson L.R."/>
            <person name="Berry K."/>
            <person name="Grigoriev I."/>
            <person name="Chang Y."/>
            <person name="Spatafora J."/>
            <person name="Kasson M.T."/>
        </authorList>
    </citation>
    <scope>NUCLEOTIDE SEQUENCE</scope>
    <source>
        <strain evidence="10">NRRL A-21654</strain>
    </source>
</reference>
<feature type="repeat" description="WD" evidence="6">
    <location>
        <begin position="478"/>
        <end position="511"/>
    </location>
</feature>
<name>A0A8H7BJR3_9FUNG</name>
<dbReference type="InterPro" id="IPR019775">
    <property type="entry name" value="WD40_repeat_CS"/>
</dbReference>
<dbReference type="InterPro" id="IPR001680">
    <property type="entry name" value="WD40_rpt"/>
</dbReference>
<keyword evidence="2 6" id="KW-0853">WD repeat</keyword>
<feature type="compositionally biased region" description="Polar residues" evidence="8">
    <location>
        <begin position="212"/>
        <end position="234"/>
    </location>
</feature>
<feature type="domain" description="Striatin N-terminal" evidence="9">
    <location>
        <begin position="10"/>
        <end position="161"/>
    </location>
</feature>
<dbReference type="Proteomes" id="UP000605846">
    <property type="component" value="Unassembled WGS sequence"/>
</dbReference>
<sequence length="740" mass="81525">MLTDSTMEYTLPGVLHFLQAEWRRFERERNEWAIERAELKARIALLEGERRGAENLKMDLMKRVKMLEYALKQERKRHVTSAKQRNGNIIEETTVDSPNARKTFLHIAASSPEAHNAVTVKSLHKATDENPRASIDSRTRERSRQALKSCLQEINYLTSMPTKFPLTHSMSNAYKTEQAPSRASSIRRAPNSTSTSTTSSPVLSSASTPSPGNRQNSNTKSNGTVTKTIQTNRKGSGDGTIRASSQSSVTTPVPLSHPKHIPPMLITSEEKSSPTMATTTAIVSSDLGQPTDDTIPVARSLSPPPPGEDVEVPANVDEVAMFTNAAKLTEDSSVDIAASSVDENTLLSKQVQEKYNLSEDKVQRMMKSSGKAGKRNNRYIPSPEPQENNLSFEISQIADMETQSSAPQSQPKIWRTKVSIKGHLDSVRTVSFHPKEMIIASGSDDGTVKVWNLERTLGKAGIAPKKMIHEEVDPDVTYRGHTNIVTSVTVSAEQNRVYSAGLDSTIRVWRLPPEIILDPLLNIATYVGHTDSIWDLKLFPISREDSYFLASASADGTVKIWDTQTSEHSPAPTSLDFCPTDLDKIAVSYTNAKIQIFDIETGQVSMTLAGSDSSYDGTQRTQINRIVTHPTMPLLISGHEDKQIKFFDLKSGKCTFSMSAHLDAVSCLDIDSGGMALVSGGHDASIRLWDISMTKTCTQEFSVHRKKGDEGVLDVHYHPSFPWMVSGGADGIVKVYYHGH</sequence>
<evidence type="ECO:0000256" key="2">
    <source>
        <dbReference type="ARBA" id="ARBA00022574"/>
    </source>
</evidence>
<feature type="region of interest" description="Disordered" evidence="8">
    <location>
        <begin position="122"/>
        <end position="144"/>
    </location>
</feature>
<dbReference type="AlphaFoldDB" id="A0A8H7BJR3"/>
<dbReference type="PROSITE" id="PS50082">
    <property type="entry name" value="WD_REPEATS_2"/>
    <property type="match status" value="4"/>
</dbReference>
<feature type="repeat" description="WD" evidence="6">
    <location>
        <begin position="526"/>
        <end position="571"/>
    </location>
</feature>